<keyword evidence="2" id="KW-0732">Signal</keyword>
<name>A0A9J6PCB4_9PROT</name>
<sequence>MSARCRLAAALAGAVFLSAAGPARAVTDLASDVSSRLIEITSNFSGASLLIFGYARSGLEREGTDLVIVVRGPATDATVRRKERVAGIWVNRSEVTFEGVPDVYAMASTRALDEATRAFFRQVHGLGTENLRPEVGEATDGADLEAFRAALIRRKMEADLFQDRPGAVQVVRDGLFRAEIDLPATVSVGQYAVDVYLFANGALVTRETSYFAVDKSGIERSLFNLAHERPLLYGLGAITLALVLGWLASALFRRP</sequence>
<dbReference type="EMBL" id="JAMZFT010000002">
    <property type="protein sequence ID" value="MCP1336193.1"/>
    <property type="molecule type" value="Genomic_DNA"/>
</dbReference>
<keyword evidence="4" id="KW-1185">Reference proteome</keyword>
<comment type="caution">
    <text evidence="3">The sequence shown here is derived from an EMBL/GenBank/DDBJ whole genome shotgun (WGS) entry which is preliminary data.</text>
</comment>
<evidence type="ECO:0000256" key="1">
    <source>
        <dbReference type="SAM" id="Phobius"/>
    </source>
</evidence>
<evidence type="ECO:0000313" key="3">
    <source>
        <dbReference type="EMBL" id="MCP1336193.1"/>
    </source>
</evidence>
<feature type="chain" id="PRO_5039920287" evidence="2">
    <location>
        <begin position="26"/>
        <end position="255"/>
    </location>
</feature>
<dbReference type="RefSeq" id="WP_269332162.1">
    <property type="nucleotide sequence ID" value="NZ_JAMZFT010000002.1"/>
</dbReference>
<accession>A0A9J6PCB4</accession>
<evidence type="ECO:0000256" key="2">
    <source>
        <dbReference type="SAM" id="SignalP"/>
    </source>
</evidence>
<dbReference type="InterPro" id="IPR019088">
    <property type="entry name" value="CHP02186-rel_TM"/>
</dbReference>
<feature type="transmembrane region" description="Helical" evidence="1">
    <location>
        <begin position="231"/>
        <end position="252"/>
    </location>
</feature>
<feature type="signal peptide" evidence="2">
    <location>
        <begin position="1"/>
        <end position="25"/>
    </location>
</feature>
<dbReference type="AlphaFoldDB" id="A0A9J6PCB4"/>
<proteinExistence type="predicted"/>
<keyword evidence="1" id="KW-1133">Transmembrane helix</keyword>
<evidence type="ECO:0000313" key="4">
    <source>
        <dbReference type="Proteomes" id="UP001055804"/>
    </source>
</evidence>
<dbReference type="Proteomes" id="UP001055804">
    <property type="component" value="Unassembled WGS sequence"/>
</dbReference>
<keyword evidence="1" id="KW-0812">Transmembrane</keyword>
<dbReference type="Pfam" id="PF09608">
    <property type="entry name" value="Alph_Pro_TM"/>
    <property type="match status" value="1"/>
</dbReference>
<reference evidence="3" key="1">
    <citation type="submission" date="2022-06" db="EMBL/GenBank/DDBJ databases">
        <title>Isolation and Genomics of Futiania mangrovii gen. nov., sp. nov., a Rare and Metabolically-versatile member in the Class Alphaproteobacteria.</title>
        <authorList>
            <person name="Liu L."/>
            <person name="Huang W.-C."/>
            <person name="Pan J."/>
            <person name="Li J."/>
            <person name="Huang Y."/>
            <person name="Du H."/>
            <person name="Liu Y."/>
            <person name="Li M."/>
        </authorList>
    </citation>
    <scope>NUCLEOTIDE SEQUENCE</scope>
    <source>
        <strain evidence="3">FT118</strain>
    </source>
</reference>
<organism evidence="3 4">
    <name type="scientific">Futiania mangrovi</name>
    <dbReference type="NCBI Taxonomy" id="2959716"/>
    <lineage>
        <taxon>Bacteria</taxon>
        <taxon>Pseudomonadati</taxon>
        <taxon>Pseudomonadota</taxon>
        <taxon>Alphaproteobacteria</taxon>
        <taxon>Futianiales</taxon>
        <taxon>Futianiaceae</taxon>
        <taxon>Futiania</taxon>
    </lineage>
</organism>
<protein>
    <submittedName>
        <fullName evidence="3">TIGR02186 family protein</fullName>
    </submittedName>
</protein>
<gene>
    <name evidence="3" type="ORF">NJQ99_07230</name>
</gene>
<keyword evidence="1" id="KW-0472">Membrane</keyword>